<proteinExistence type="predicted"/>
<accession>A0ACD3AYX6</accession>
<evidence type="ECO:0000313" key="2">
    <source>
        <dbReference type="Proteomes" id="UP000308600"/>
    </source>
</evidence>
<gene>
    <name evidence="1" type="ORF">BDN72DRAFT_838491</name>
</gene>
<dbReference type="EMBL" id="ML208307">
    <property type="protein sequence ID" value="TFK70817.1"/>
    <property type="molecule type" value="Genomic_DNA"/>
</dbReference>
<name>A0ACD3AYX6_9AGAR</name>
<dbReference type="Proteomes" id="UP000308600">
    <property type="component" value="Unassembled WGS sequence"/>
</dbReference>
<evidence type="ECO:0000313" key="1">
    <source>
        <dbReference type="EMBL" id="TFK70817.1"/>
    </source>
</evidence>
<reference evidence="1 2" key="1">
    <citation type="journal article" date="2019" name="Nat. Ecol. Evol.">
        <title>Megaphylogeny resolves global patterns of mushroom evolution.</title>
        <authorList>
            <person name="Varga T."/>
            <person name="Krizsan K."/>
            <person name="Foldi C."/>
            <person name="Dima B."/>
            <person name="Sanchez-Garcia M."/>
            <person name="Sanchez-Ramirez S."/>
            <person name="Szollosi G.J."/>
            <person name="Szarkandi J.G."/>
            <person name="Papp V."/>
            <person name="Albert L."/>
            <person name="Andreopoulos W."/>
            <person name="Angelini C."/>
            <person name="Antonin V."/>
            <person name="Barry K.W."/>
            <person name="Bougher N.L."/>
            <person name="Buchanan P."/>
            <person name="Buyck B."/>
            <person name="Bense V."/>
            <person name="Catcheside P."/>
            <person name="Chovatia M."/>
            <person name="Cooper J."/>
            <person name="Damon W."/>
            <person name="Desjardin D."/>
            <person name="Finy P."/>
            <person name="Geml J."/>
            <person name="Haridas S."/>
            <person name="Hughes K."/>
            <person name="Justo A."/>
            <person name="Karasinski D."/>
            <person name="Kautmanova I."/>
            <person name="Kiss B."/>
            <person name="Kocsube S."/>
            <person name="Kotiranta H."/>
            <person name="LaButti K.M."/>
            <person name="Lechner B.E."/>
            <person name="Liimatainen K."/>
            <person name="Lipzen A."/>
            <person name="Lukacs Z."/>
            <person name="Mihaltcheva S."/>
            <person name="Morgado L.N."/>
            <person name="Niskanen T."/>
            <person name="Noordeloos M.E."/>
            <person name="Ohm R.A."/>
            <person name="Ortiz-Santana B."/>
            <person name="Ovrebo C."/>
            <person name="Racz N."/>
            <person name="Riley R."/>
            <person name="Savchenko A."/>
            <person name="Shiryaev A."/>
            <person name="Soop K."/>
            <person name="Spirin V."/>
            <person name="Szebenyi C."/>
            <person name="Tomsovsky M."/>
            <person name="Tulloss R.E."/>
            <person name="Uehling J."/>
            <person name="Grigoriev I.V."/>
            <person name="Vagvolgyi C."/>
            <person name="Papp T."/>
            <person name="Martin F.M."/>
            <person name="Miettinen O."/>
            <person name="Hibbett D.S."/>
            <person name="Nagy L.G."/>
        </authorList>
    </citation>
    <scope>NUCLEOTIDE SEQUENCE [LARGE SCALE GENOMIC DNA]</scope>
    <source>
        <strain evidence="1 2">NL-1719</strain>
    </source>
</reference>
<protein>
    <submittedName>
        <fullName evidence="1">Uncharacterized protein</fullName>
    </submittedName>
</protein>
<keyword evidence="2" id="KW-1185">Reference proteome</keyword>
<sequence>MPVFPIDAVPSGGSTLSQLDPQTALQLQQLLLQNQLEASGAGRGGRPVLSPLGPGGSTLGGASAPSSGLPRPGRQDSQAYPLPPRRIKRYAAANPYEIPTLFESPTPDSTKDAEAQSPEQAFSTSSVSAPGKPRAPEVKKAKLTWKTLPVQLYLHTLLRLPDMYWNRLDRIFRDADDEAASSSTPSLLGLGDLTALSASVSMGGAGLGGESEEDFTHSPRFASAWESFVESLIKEWETLNVVAALLLSAIFTIFQIDRAANDNLTVTFAILSFACALMGLLYGCMYIIRFGSLKRVVEARHWVEKMQREDDHIHRHFWNEWILLAMPAVWLCWSILLFIACILCFVWRANLSQSSDGLTFDLGAQISVSILVGLGVIYFFAIVWTFRTGWEKSPRLKEE</sequence>
<organism evidence="1 2">
    <name type="scientific">Pluteus cervinus</name>
    <dbReference type="NCBI Taxonomy" id="181527"/>
    <lineage>
        <taxon>Eukaryota</taxon>
        <taxon>Fungi</taxon>
        <taxon>Dikarya</taxon>
        <taxon>Basidiomycota</taxon>
        <taxon>Agaricomycotina</taxon>
        <taxon>Agaricomycetes</taxon>
        <taxon>Agaricomycetidae</taxon>
        <taxon>Agaricales</taxon>
        <taxon>Pluteineae</taxon>
        <taxon>Pluteaceae</taxon>
        <taxon>Pluteus</taxon>
    </lineage>
</organism>